<name>A0A0K2VFK5_LEPSM</name>
<organism evidence="1">
    <name type="scientific">Lepeophtheirus salmonis</name>
    <name type="common">Salmon louse</name>
    <name type="synonym">Caligus salmonis</name>
    <dbReference type="NCBI Taxonomy" id="72036"/>
    <lineage>
        <taxon>Eukaryota</taxon>
        <taxon>Metazoa</taxon>
        <taxon>Ecdysozoa</taxon>
        <taxon>Arthropoda</taxon>
        <taxon>Crustacea</taxon>
        <taxon>Multicrustacea</taxon>
        <taxon>Hexanauplia</taxon>
        <taxon>Copepoda</taxon>
        <taxon>Siphonostomatoida</taxon>
        <taxon>Caligidae</taxon>
        <taxon>Lepeophtheirus</taxon>
    </lineage>
</organism>
<dbReference type="EMBL" id="HACA01031596">
    <property type="protein sequence ID" value="CDW48957.1"/>
    <property type="molecule type" value="Transcribed_RNA"/>
</dbReference>
<dbReference type="AlphaFoldDB" id="A0A0K2VFK5"/>
<sequence length="44" mass="5063">SWGRQPLRHGVATSTFIINECTTFNNNGKNTHKLWEYVLICPSQ</sequence>
<proteinExistence type="predicted"/>
<reference evidence="1" key="1">
    <citation type="submission" date="2014-05" db="EMBL/GenBank/DDBJ databases">
        <authorList>
            <person name="Chronopoulou M."/>
        </authorList>
    </citation>
    <scope>NUCLEOTIDE SEQUENCE</scope>
    <source>
        <tissue evidence="1">Whole organism</tissue>
    </source>
</reference>
<feature type="non-terminal residue" evidence="1">
    <location>
        <position position="1"/>
    </location>
</feature>
<protein>
    <submittedName>
        <fullName evidence="1">Uncharacterized protein</fullName>
    </submittedName>
</protein>
<accession>A0A0K2VFK5</accession>
<evidence type="ECO:0000313" key="1">
    <source>
        <dbReference type="EMBL" id="CDW48957.1"/>
    </source>
</evidence>